<keyword evidence="3" id="KW-1185">Reference proteome</keyword>
<sequence>MKLPQYMPGVTLNALEKRGSVVQKPVNPDSLTLEAWSSGYLNGALIIMACITVANMRKGVMLHKLVLLELFLAIWRSFWLFLPPPTYSWWLSVGGMLLDASWSLHNVIAWIKVTPFLPRRGSQLFIGTLILAQPFWILEIYANFAYFHGVSDLFLNTRPWEALCRDPWWLFAAGVLFWKIKTQYDMSFKEIVGISPRFGIMMLAAFLSVVFFILDIVSATNTLNLGLPSGINPFWKVSSVFKCLMDCVILDDFKTAMDRLRAYKISHIGSFSQDNPAQTDGGLVRRWEEIEVNEQHNSRAMECGGGAWADLQRPANLVPSMRCPEHRRPSQLRRGMSWSPRFEGQHLEDGTFSGFHDLEEIVPSALGDGLVKRVEPSMIR</sequence>
<proteinExistence type="predicted"/>
<reference evidence="2" key="1">
    <citation type="journal article" date="2020" name="Mol. Plant Microbe Interact.">
        <title>Genome Sequence of the Biocontrol Agent Coniothyrium minitans strain Conio (IMI 134523).</title>
        <authorList>
            <person name="Patel D."/>
            <person name="Shittu T.A."/>
            <person name="Baroncelli R."/>
            <person name="Muthumeenakshi S."/>
            <person name="Osborne T.H."/>
            <person name="Janganan T.K."/>
            <person name="Sreenivasaprasad S."/>
        </authorList>
    </citation>
    <scope>NUCLEOTIDE SEQUENCE</scope>
    <source>
        <strain evidence="2">Conio</strain>
    </source>
</reference>
<comment type="caution">
    <text evidence="2">The sequence shown here is derived from an EMBL/GenBank/DDBJ whole genome shotgun (WGS) entry which is preliminary data.</text>
</comment>
<evidence type="ECO:0000313" key="3">
    <source>
        <dbReference type="Proteomes" id="UP000756921"/>
    </source>
</evidence>
<protein>
    <submittedName>
        <fullName evidence="2">Uncharacterized protein</fullName>
    </submittedName>
</protein>
<gene>
    <name evidence="2" type="ORF">PMIN01_09473</name>
</gene>
<accession>A0A9P6GCQ3</accession>
<feature type="transmembrane region" description="Helical" evidence="1">
    <location>
        <begin position="123"/>
        <end position="147"/>
    </location>
</feature>
<feature type="transmembrane region" description="Helical" evidence="1">
    <location>
        <begin position="88"/>
        <end position="111"/>
    </location>
</feature>
<dbReference type="Proteomes" id="UP000756921">
    <property type="component" value="Unassembled WGS sequence"/>
</dbReference>
<dbReference type="AlphaFoldDB" id="A0A9P6GCQ3"/>
<organism evidence="2 3">
    <name type="scientific">Paraphaeosphaeria minitans</name>
    <dbReference type="NCBI Taxonomy" id="565426"/>
    <lineage>
        <taxon>Eukaryota</taxon>
        <taxon>Fungi</taxon>
        <taxon>Dikarya</taxon>
        <taxon>Ascomycota</taxon>
        <taxon>Pezizomycotina</taxon>
        <taxon>Dothideomycetes</taxon>
        <taxon>Pleosporomycetidae</taxon>
        <taxon>Pleosporales</taxon>
        <taxon>Massarineae</taxon>
        <taxon>Didymosphaeriaceae</taxon>
        <taxon>Paraphaeosphaeria</taxon>
    </lineage>
</organism>
<dbReference type="OrthoDB" id="5420247at2759"/>
<evidence type="ECO:0000313" key="2">
    <source>
        <dbReference type="EMBL" id="KAF9732615.1"/>
    </source>
</evidence>
<dbReference type="EMBL" id="WJXW01000010">
    <property type="protein sequence ID" value="KAF9732615.1"/>
    <property type="molecule type" value="Genomic_DNA"/>
</dbReference>
<dbReference type="PANTHER" id="PTHR42029:SF3">
    <property type="entry name" value="AN04G07800"/>
    <property type="match status" value="1"/>
</dbReference>
<name>A0A9P6GCQ3_9PLEO</name>
<dbReference type="PANTHER" id="PTHR42029">
    <property type="entry name" value="AN04G07800"/>
    <property type="match status" value="1"/>
</dbReference>
<evidence type="ECO:0000256" key="1">
    <source>
        <dbReference type="SAM" id="Phobius"/>
    </source>
</evidence>
<keyword evidence="1" id="KW-1133">Transmembrane helix</keyword>
<keyword evidence="1" id="KW-0472">Membrane</keyword>
<feature type="transmembrane region" description="Helical" evidence="1">
    <location>
        <begin position="65"/>
        <end position="82"/>
    </location>
</feature>
<keyword evidence="1" id="KW-0812">Transmembrane</keyword>
<feature type="transmembrane region" description="Helical" evidence="1">
    <location>
        <begin position="196"/>
        <end position="214"/>
    </location>
</feature>
<feature type="transmembrane region" description="Helical" evidence="1">
    <location>
        <begin position="35"/>
        <end position="53"/>
    </location>
</feature>